<dbReference type="AlphaFoldDB" id="A0RU33"/>
<dbReference type="HOGENOM" id="CLU_2765862_0_0_2"/>
<accession>A0RU33</accession>
<dbReference type="KEGG" id="csy:CENSYa_0207"/>
<dbReference type="EMBL" id="DP000238">
    <property type="protein sequence ID" value="ABK76850.1"/>
    <property type="molecule type" value="Genomic_DNA"/>
</dbReference>
<dbReference type="Proteomes" id="UP000000758">
    <property type="component" value="Chromosome"/>
</dbReference>
<evidence type="ECO:0000313" key="2">
    <source>
        <dbReference type="Proteomes" id="UP000000758"/>
    </source>
</evidence>
<gene>
    <name evidence="1" type="ordered locus">CENSYa_0207</name>
</gene>
<dbReference type="EnsemblBacteria" id="ABK76850">
    <property type="protein sequence ID" value="ABK76850"/>
    <property type="gene ID" value="CENSYa_0207"/>
</dbReference>
<dbReference type="STRING" id="414004.CENSYa_0207"/>
<evidence type="ECO:0000313" key="1">
    <source>
        <dbReference type="EMBL" id="ABK76850.1"/>
    </source>
</evidence>
<proteinExistence type="predicted"/>
<keyword evidence="2" id="KW-1185">Reference proteome</keyword>
<name>A0RU33_CENSY</name>
<reference evidence="1 2" key="1">
    <citation type="journal article" date="2006" name="Proc. Natl. Acad. Sci. U.S.A.">
        <title>Genomic analysis of the uncultivated marine crenarchaeote Cenarchaeum symbiosum.</title>
        <authorList>
            <person name="Hallam S.J."/>
            <person name="Konstantinidis K.T."/>
            <person name="Putnam N."/>
            <person name="Schleper C."/>
            <person name="Watanabe Y."/>
            <person name="Sugahara J."/>
            <person name="Preston C."/>
            <person name="de la Torre J."/>
            <person name="Richardson P.M."/>
            <person name="DeLong E.F."/>
        </authorList>
    </citation>
    <scope>NUCLEOTIDE SEQUENCE [LARGE SCALE GENOMIC DNA]</scope>
    <source>
        <strain evidence="2">A</strain>
    </source>
</reference>
<protein>
    <submittedName>
        <fullName evidence="1">Uncharacterized protein</fullName>
    </submittedName>
</protein>
<organism evidence="1 2">
    <name type="scientific">Cenarchaeum symbiosum (strain A)</name>
    <dbReference type="NCBI Taxonomy" id="414004"/>
    <lineage>
        <taxon>Archaea</taxon>
        <taxon>Nitrososphaerota</taxon>
        <taxon>Candidatus Cenarchaeales</taxon>
        <taxon>Candidatus Cenarchaeaceae</taxon>
        <taxon>Candidatus Cenarchaeum</taxon>
    </lineage>
</organism>
<sequence>MARYLLILISDGRIEPTHMLVVNRQGGIGRQHVEWCETGAPGVKSIITVKKPSLIMSNLVGRVFGERKH</sequence>